<reference evidence="1" key="1">
    <citation type="submission" date="2020-08" db="EMBL/GenBank/DDBJ databases">
        <title>Multicomponent nature underlies the extraordinary mechanical properties of spider dragline silk.</title>
        <authorList>
            <person name="Kono N."/>
            <person name="Nakamura H."/>
            <person name="Mori M."/>
            <person name="Yoshida Y."/>
            <person name="Ohtoshi R."/>
            <person name="Malay A.D."/>
            <person name="Moran D.A.P."/>
            <person name="Tomita M."/>
            <person name="Numata K."/>
            <person name="Arakawa K."/>
        </authorList>
    </citation>
    <scope>NUCLEOTIDE SEQUENCE</scope>
</reference>
<feature type="non-terminal residue" evidence="1">
    <location>
        <position position="73"/>
    </location>
</feature>
<name>A0A8X6TFH0_NEPPI</name>
<comment type="caution">
    <text evidence="1">The sequence shown here is derived from an EMBL/GenBank/DDBJ whole genome shotgun (WGS) entry which is preliminary data.</text>
</comment>
<evidence type="ECO:0000313" key="2">
    <source>
        <dbReference type="Proteomes" id="UP000887013"/>
    </source>
</evidence>
<organism evidence="1 2">
    <name type="scientific">Nephila pilipes</name>
    <name type="common">Giant wood spider</name>
    <name type="synonym">Nephila maculata</name>
    <dbReference type="NCBI Taxonomy" id="299642"/>
    <lineage>
        <taxon>Eukaryota</taxon>
        <taxon>Metazoa</taxon>
        <taxon>Ecdysozoa</taxon>
        <taxon>Arthropoda</taxon>
        <taxon>Chelicerata</taxon>
        <taxon>Arachnida</taxon>
        <taxon>Araneae</taxon>
        <taxon>Araneomorphae</taxon>
        <taxon>Entelegynae</taxon>
        <taxon>Araneoidea</taxon>
        <taxon>Nephilidae</taxon>
        <taxon>Nephila</taxon>
    </lineage>
</organism>
<proteinExistence type="predicted"/>
<dbReference type="EMBL" id="BMAW01055746">
    <property type="protein sequence ID" value="GFT02633.1"/>
    <property type="molecule type" value="Genomic_DNA"/>
</dbReference>
<dbReference type="Proteomes" id="UP000887013">
    <property type="component" value="Unassembled WGS sequence"/>
</dbReference>
<accession>A0A8X6TFH0</accession>
<gene>
    <name evidence="1" type="ORF">NPIL_470421</name>
</gene>
<protein>
    <submittedName>
        <fullName evidence="1">Uncharacterized protein</fullName>
    </submittedName>
</protein>
<dbReference type="AlphaFoldDB" id="A0A8X6TFH0"/>
<keyword evidence="2" id="KW-1185">Reference proteome</keyword>
<evidence type="ECO:0000313" key="1">
    <source>
        <dbReference type="EMBL" id="GFT02633.1"/>
    </source>
</evidence>
<sequence length="73" mass="8559">MPRHIRGQKCHSYQQSIPIDVTLQRTLLFFHLRNTHPIPRWLSPQPPSKLQILFGLEDNAKSGEQQRLSSDNR</sequence>